<dbReference type="EMBL" id="LR031574">
    <property type="protein sequence ID" value="VDC95359.1"/>
    <property type="molecule type" value="Genomic_DNA"/>
</dbReference>
<reference evidence="3" key="1">
    <citation type="submission" date="2018-11" db="EMBL/GenBank/DDBJ databases">
        <authorList>
            <consortium name="Genoscope - CEA"/>
            <person name="William W."/>
        </authorList>
    </citation>
    <scope>NUCLEOTIDE SEQUENCE</scope>
</reference>
<name>A0A3P6B2X1_BRACM</name>
<dbReference type="Proteomes" id="UP000694005">
    <property type="component" value="Chromosome A07"/>
</dbReference>
<feature type="compositionally biased region" description="Gly residues" evidence="1">
    <location>
        <begin position="133"/>
        <end position="144"/>
    </location>
</feature>
<dbReference type="EMBL" id="LS974623">
    <property type="protein sequence ID" value="CAG7900559.1"/>
    <property type="molecule type" value="Genomic_DNA"/>
</dbReference>
<organism evidence="3">
    <name type="scientific">Brassica campestris</name>
    <name type="common">Field mustard</name>
    <dbReference type="NCBI Taxonomy" id="3711"/>
    <lineage>
        <taxon>Eukaryota</taxon>
        <taxon>Viridiplantae</taxon>
        <taxon>Streptophyta</taxon>
        <taxon>Embryophyta</taxon>
        <taxon>Tracheophyta</taxon>
        <taxon>Spermatophyta</taxon>
        <taxon>Magnoliopsida</taxon>
        <taxon>eudicotyledons</taxon>
        <taxon>Gunneridae</taxon>
        <taxon>Pentapetalae</taxon>
        <taxon>rosids</taxon>
        <taxon>malvids</taxon>
        <taxon>Brassicales</taxon>
        <taxon>Brassicaceae</taxon>
        <taxon>Brassiceae</taxon>
        <taxon>Brassica</taxon>
    </lineage>
</organism>
<evidence type="ECO:0000313" key="3">
    <source>
        <dbReference type="EMBL" id="VDC95359.1"/>
    </source>
</evidence>
<evidence type="ECO:0000256" key="1">
    <source>
        <dbReference type="SAM" id="MobiDB-lite"/>
    </source>
</evidence>
<dbReference type="Gramene" id="A07p02030.2_BraZ1">
    <property type="protein sequence ID" value="A07p02030.2_BraZ1.CDS.1"/>
    <property type="gene ID" value="A07g02030.2_BraZ1"/>
</dbReference>
<dbReference type="AlphaFoldDB" id="A0A3P6B2X1"/>
<feature type="region of interest" description="Disordered" evidence="1">
    <location>
        <begin position="1"/>
        <end position="32"/>
    </location>
</feature>
<evidence type="ECO:0000313" key="2">
    <source>
        <dbReference type="EMBL" id="CAG7900559.1"/>
    </source>
</evidence>
<sequence>MDKISAIKAEAAPPAVNNQKDNSIEKERSDTKAIIEGLADRLQKMEEKMDLLISLINSNSEASVSVKTRSVKAERESYEEPCKKKAKTDAKTQTKESTSDDSSEESDENKSDSRLFSARGRGRGRGRGRPGLYAGGPYAGGRCGGAGFCGKC</sequence>
<protein>
    <submittedName>
        <fullName evidence="2">Uncharacterized protein</fullName>
    </submittedName>
</protein>
<proteinExistence type="predicted"/>
<feature type="compositionally biased region" description="Basic and acidic residues" evidence="1">
    <location>
        <begin position="71"/>
        <end position="98"/>
    </location>
</feature>
<accession>A0A3P6B2X1</accession>
<feature type="compositionally biased region" description="Basic and acidic residues" evidence="1">
    <location>
        <begin position="22"/>
        <end position="32"/>
    </location>
</feature>
<feature type="region of interest" description="Disordered" evidence="1">
    <location>
        <begin position="62"/>
        <end position="144"/>
    </location>
</feature>
<gene>
    <name evidence="3" type="ORF">BRAA07T27972Z</name>
    <name evidence="2" type="ORF">BRAPAZ1V2_A07P02030.2</name>
</gene>